<feature type="transmembrane region" description="Helical" evidence="2">
    <location>
        <begin position="48"/>
        <end position="71"/>
    </location>
</feature>
<accession>A0A6H5GI60</accession>
<dbReference type="EMBL" id="CADCXU010012670">
    <property type="protein sequence ID" value="CAB0002588.1"/>
    <property type="molecule type" value="Genomic_DNA"/>
</dbReference>
<reference evidence="3 4" key="1">
    <citation type="submission" date="2020-02" db="EMBL/GenBank/DDBJ databases">
        <authorList>
            <person name="Ferguson B K."/>
        </authorList>
    </citation>
    <scope>NUCLEOTIDE SEQUENCE [LARGE SCALE GENOMIC DNA]</scope>
</reference>
<name>A0A6H5GI60_9HEMI</name>
<evidence type="ECO:0000313" key="4">
    <source>
        <dbReference type="Proteomes" id="UP000479000"/>
    </source>
</evidence>
<feature type="region of interest" description="Disordered" evidence="1">
    <location>
        <begin position="77"/>
        <end position="99"/>
    </location>
</feature>
<feature type="non-terminal residue" evidence="3">
    <location>
        <position position="1"/>
    </location>
</feature>
<keyword evidence="4" id="KW-1185">Reference proteome</keyword>
<evidence type="ECO:0000256" key="1">
    <source>
        <dbReference type="SAM" id="MobiDB-lite"/>
    </source>
</evidence>
<dbReference type="Proteomes" id="UP000479000">
    <property type="component" value="Unassembled WGS sequence"/>
</dbReference>
<sequence length="99" mass="11209">VQTDRTSIRSLCTFTANRTNGIQGIRTTAASLPRTPISSSSLSTTGSAFWVSLDFSWNMNYYYLIFIILLLPHPDPHRHPKPHPDSHPQPQPLLHSDRK</sequence>
<organism evidence="3 4">
    <name type="scientific">Nesidiocoris tenuis</name>
    <dbReference type="NCBI Taxonomy" id="355587"/>
    <lineage>
        <taxon>Eukaryota</taxon>
        <taxon>Metazoa</taxon>
        <taxon>Ecdysozoa</taxon>
        <taxon>Arthropoda</taxon>
        <taxon>Hexapoda</taxon>
        <taxon>Insecta</taxon>
        <taxon>Pterygota</taxon>
        <taxon>Neoptera</taxon>
        <taxon>Paraneoptera</taxon>
        <taxon>Hemiptera</taxon>
        <taxon>Heteroptera</taxon>
        <taxon>Panheteroptera</taxon>
        <taxon>Cimicomorpha</taxon>
        <taxon>Miridae</taxon>
        <taxon>Dicyphina</taxon>
        <taxon>Nesidiocoris</taxon>
    </lineage>
</organism>
<proteinExistence type="predicted"/>
<keyword evidence="2" id="KW-1133">Transmembrane helix</keyword>
<keyword evidence="2" id="KW-0472">Membrane</keyword>
<evidence type="ECO:0000313" key="3">
    <source>
        <dbReference type="EMBL" id="CAB0002588.1"/>
    </source>
</evidence>
<feature type="compositionally biased region" description="Basic and acidic residues" evidence="1">
    <location>
        <begin position="77"/>
        <end position="86"/>
    </location>
</feature>
<dbReference type="AlphaFoldDB" id="A0A6H5GI60"/>
<keyword evidence="2" id="KW-0812">Transmembrane</keyword>
<evidence type="ECO:0000256" key="2">
    <source>
        <dbReference type="SAM" id="Phobius"/>
    </source>
</evidence>
<protein>
    <submittedName>
        <fullName evidence="3">Uncharacterized protein</fullName>
    </submittedName>
</protein>
<gene>
    <name evidence="3" type="ORF">NTEN_LOCUS8375</name>
</gene>